<organism evidence="2 3">
    <name type="scientific">Aquibium oceanicum</name>
    <dbReference type="NCBI Taxonomy" id="1670800"/>
    <lineage>
        <taxon>Bacteria</taxon>
        <taxon>Pseudomonadati</taxon>
        <taxon>Pseudomonadota</taxon>
        <taxon>Alphaproteobacteria</taxon>
        <taxon>Hyphomicrobiales</taxon>
        <taxon>Phyllobacteriaceae</taxon>
        <taxon>Aquibium</taxon>
    </lineage>
</organism>
<dbReference type="InterPro" id="IPR050983">
    <property type="entry name" value="GST_Omega/HSP26"/>
</dbReference>
<dbReference type="Pfam" id="PF13410">
    <property type="entry name" value="GST_C_2"/>
    <property type="match status" value="1"/>
</dbReference>
<proteinExistence type="predicted"/>
<dbReference type="EMBL" id="CP018171">
    <property type="protein sequence ID" value="APH74190.1"/>
    <property type="molecule type" value="Genomic_DNA"/>
</dbReference>
<evidence type="ECO:0000313" key="2">
    <source>
        <dbReference type="EMBL" id="APH74190.1"/>
    </source>
</evidence>
<dbReference type="OrthoDB" id="9813092at2"/>
<dbReference type="InterPro" id="IPR036249">
    <property type="entry name" value="Thioredoxin-like_sf"/>
</dbReference>
<dbReference type="GO" id="GO:0016740">
    <property type="term" value="F:transferase activity"/>
    <property type="evidence" value="ECO:0007669"/>
    <property type="project" value="UniProtKB-KW"/>
</dbReference>
<dbReference type="InterPro" id="IPR004045">
    <property type="entry name" value="Glutathione_S-Trfase_N"/>
</dbReference>
<dbReference type="PANTHER" id="PTHR43968">
    <property type="match status" value="1"/>
</dbReference>
<evidence type="ECO:0000259" key="1">
    <source>
        <dbReference type="PROSITE" id="PS50404"/>
    </source>
</evidence>
<dbReference type="InterPro" id="IPR036282">
    <property type="entry name" value="Glutathione-S-Trfase_C_sf"/>
</dbReference>
<dbReference type="CDD" id="cd00570">
    <property type="entry name" value="GST_N_family"/>
    <property type="match status" value="1"/>
</dbReference>
<dbReference type="PROSITE" id="PS50404">
    <property type="entry name" value="GST_NTER"/>
    <property type="match status" value="1"/>
</dbReference>
<dbReference type="CDD" id="cd00299">
    <property type="entry name" value="GST_C_family"/>
    <property type="match status" value="1"/>
</dbReference>
<dbReference type="GO" id="GO:0005737">
    <property type="term" value="C:cytoplasm"/>
    <property type="evidence" value="ECO:0007669"/>
    <property type="project" value="TreeGrafter"/>
</dbReference>
<reference evidence="3" key="1">
    <citation type="submission" date="2016-11" db="EMBL/GenBank/DDBJ databases">
        <title>Mesorhizobium oceanicum sp. nov., isolated from deep seawater in South China Sea.</title>
        <authorList>
            <person name="Fu G.-Y."/>
        </authorList>
    </citation>
    <scope>NUCLEOTIDE SEQUENCE [LARGE SCALE GENOMIC DNA]</scope>
    <source>
        <strain evidence="3">B7</strain>
    </source>
</reference>
<dbReference type="Pfam" id="PF13417">
    <property type="entry name" value="GST_N_3"/>
    <property type="match status" value="1"/>
</dbReference>
<sequence length="266" mass="30533">MSIKPIVYHIPVCPFSQRLEILLALRGQQGAVEFRVVDITKPRSPELLAKTRGTTSLPILETTDGRIIKESLVILRYLDEALEGRMLRREDPIQHAVESMLIAREGSFTTAGYLFVMNQKREQRDQFEGRLLSIYREINDFLINHSSKGPYLFESFGLSEAVFTPMLKRFWFLEYYENFELPGSAEYDRVRDWIDACVEHDATNQVTKEEVVKLYYDYALGAGNGALVEGRNVSSFTFSPHWHDRPWPPRDKYAGSATDTALGLDV</sequence>
<evidence type="ECO:0000313" key="3">
    <source>
        <dbReference type="Proteomes" id="UP000182840"/>
    </source>
</evidence>
<keyword evidence="2" id="KW-0808">Transferase</keyword>
<dbReference type="AlphaFoldDB" id="A0A1L3SXT2"/>
<dbReference type="KEGG" id="meso:BSQ44_24575"/>
<gene>
    <name evidence="2" type="ORF">BSQ44_24575</name>
</gene>
<dbReference type="Gene3D" id="1.20.1050.10">
    <property type="match status" value="1"/>
</dbReference>
<protein>
    <submittedName>
        <fullName evidence="2">Glutathione S-transferase</fullName>
    </submittedName>
</protein>
<dbReference type="STRING" id="1670800.BSQ44_24575"/>
<dbReference type="Gene3D" id="3.40.30.10">
    <property type="entry name" value="Glutaredoxin"/>
    <property type="match status" value="1"/>
</dbReference>
<dbReference type="SUPFAM" id="SSF52833">
    <property type="entry name" value="Thioredoxin-like"/>
    <property type="match status" value="1"/>
</dbReference>
<dbReference type="SUPFAM" id="SSF47616">
    <property type="entry name" value="GST C-terminal domain-like"/>
    <property type="match status" value="1"/>
</dbReference>
<name>A0A1L3SXT2_9HYPH</name>
<accession>A0A1L3SXT2</accession>
<dbReference type="PANTHER" id="PTHR43968:SF6">
    <property type="entry name" value="GLUTATHIONE S-TRANSFERASE OMEGA"/>
    <property type="match status" value="1"/>
</dbReference>
<keyword evidence="3" id="KW-1185">Reference proteome</keyword>
<dbReference type="Proteomes" id="UP000182840">
    <property type="component" value="Chromosome"/>
</dbReference>
<feature type="domain" description="GST N-terminal" evidence="1">
    <location>
        <begin position="3"/>
        <end position="86"/>
    </location>
</feature>
<dbReference type="RefSeq" id="WP_072607646.1">
    <property type="nucleotide sequence ID" value="NZ_CP018171.1"/>
</dbReference>